<protein>
    <submittedName>
        <fullName evidence="2">Uncharacterized protein</fullName>
    </submittedName>
</protein>
<dbReference type="Proteomes" id="UP000377803">
    <property type="component" value="Chromosome"/>
</dbReference>
<keyword evidence="1" id="KW-1133">Transmembrane helix</keyword>
<feature type="transmembrane region" description="Helical" evidence="1">
    <location>
        <begin position="21"/>
        <end position="39"/>
    </location>
</feature>
<keyword evidence="1" id="KW-0812">Transmembrane</keyword>
<feature type="transmembrane region" description="Helical" evidence="1">
    <location>
        <begin position="45"/>
        <end position="63"/>
    </location>
</feature>
<organism evidence="2 3">
    <name type="scientific">Candidatus Nanohalobium constans</name>
    <dbReference type="NCBI Taxonomy" id="2565781"/>
    <lineage>
        <taxon>Archaea</taxon>
        <taxon>Candidatus Nanohalarchaeota</taxon>
        <taxon>Candidatus Nanohalobia</taxon>
        <taxon>Candidatus Nanohalobiales</taxon>
        <taxon>Candidatus Nanohalobiaceae</taxon>
        <taxon>Candidatus Nanohalobium</taxon>
    </lineage>
</organism>
<evidence type="ECO:0000313" key="3">
    <source>
        <dbReference type="Proteomes" id="UP000377803"/>
    </source>
</evidence>
<keyword evidence="3" id="KW-1185">Reference proteome</keyword>
<feature type="transmembrane region" description="Helical" evidence="1">
    <location>
        <begin position="163"/>
        <end position="185"/>
    </location>
</feature>
<dbReference type="OrthoDB" id="342532at2157"/>
<feature type="transmembrane region" description="Helical" evidence="1">
    <location>
        <begin position="90"/>
        <end position="111"/>
    </location>
</feature>
<reference evidence="3" key="1">
    <citation type="submission" date="2019-05" db="EMBL/GenBank/DDBJ databases">
        <title>Candidatus Nanohalobium constans, a novel model system to study the DPANN nano-sized archaea: genomic and physiological characterization of a nanoarchaeon co-cultured with its chitinotrophic host.</title>
        <authorList>
            <person name="La Cono V."/>
            <person name="Arcadi E."/>
            <person name="Crisafi F."/>
            <person name="Denaro R."/>
            <person name="La Spada G."/>
            <person name="Messina E."/>
            <person name="Smedile F."/>
            <person name="Toshchakov S.V."/>
            <person name="Shevchenko M.A."/>
            <person name="Golyshin P.N."/>
            <person name="Golyshina O.V."/>
            <person name="Ferrer M."/>
            <person name="Rohde M."/>
            <person name="Mushegian A."/>
            <person name="Sorokin D.Y."/>
            <person name="Giuliano L."/>
            <person name="Yakimov M.M."/>
        </authorList>
    </citation>
    <scope>NUCLEOTIDE SEQUENCE [LARGE SCALE GENOMIC DNA]</scope>
    <source>
        <strain evidence="3">LC1Nh</strain>
    </source>
</reference>
<evidence type="ECO:0000256" key="1">
    <source>
        <dbReference type="SAM" id="Phobius"/>
    </source>
</evidence>
<accession>A0A5Q0UFP6</accession>
<feature type="transmembrane region" description="Helical" evidence="1">
    <location>
        <begin position="68"/>
        <end position="84"/>
    </location>
</feature>
<dbReference type="AlphaFoldDB" id="A0A5Q0UFP6"/>
<dbReference type="KEGG" id="ncon:LC1Nh_0544"/>
<dbReference type="EMBL" id="CP040089">
    <property type="protein sequence ID" value="QGA80442.1"/>
    <property type="molecule type" value="Genomic_DNA"/>
</dbReference>
<proteinExistence type="predicted"/>
<evidence type="ECO:0000313" key="2">
    <source>
        <dbReference type="EMBL" id="QGA80442.1"/>
    </source>
</evidence>
<feature type="transmembrane region" description="Helical" evidence="1">
    <location>
        <begin position="123"/>
        <end position="143"/>
    </location>
</feature>
<dbReference type="GeneID" id="42364929"/>
<sequence>MAELRNRLSTSRFAGEKVNSVLSGLLSVYLLFNCFNILLDNNLTWAVYGFAVLVLVFLPPVYFEDRSALVPFELLFFLAIPFTLKGLELGFAASTTLNYLSAAGIALLVVTELDTFTSFKSSAAFAVVLTSFTTVAMAGIWAVSRWLSDIYLGTSLMVAENTLMWEFTAAFLTGILSGVIFQYYLKERSEVIQSED</sequence>
<dbReference type="RefSeq" id="WP_153550182.1">
    <property type="nucleotide sequence ID" value="NZ_CP040089.1"/>
</dbReference>
<keyword evidence="1" id="KW-0472">Membrane</keyword>
<name>A0A5Q0UFP6_9ARCH</name>
<gene>
    <name evidence="2" type="ORF">LC1Nh_0544</name>
</gene>